<protein>
    <submittedName>
        <fullName evidence="2">Hypothetical_protein</fullName>
    </submittedName>
</protein>
<name>A0ABP1IZR4_9EUKA</name>
<dbReference type="EMBL" id="CAXDID020000105">
    <property type="protein sequence ID" value="CAL6027450.1"/>
    <property type="molecule type" value="Genomic_DNA"/>
</dbReference>
<organism evidence="2 3">
    <name type="scientific">Hexamita inflata</name>
    <dbReference type="NCBI Taxonomy" id="28002"/>
    <lineage>
        <taxon>Eukaryota</taxon>
        <taxon>Metamonada</taxon>
        <taxon>Diplomonadida</taxon>
        <taxon>Hexamitidae</taxon>
        <taxon>Hexamitinae</taxon>
        <taxon>Hexamita</taxon>
    </lineage>
</organism>
<accession>A0ABP1IZR4</accession>
<sequence>MHLQIKMDQKSFSLRRLVLKEKCSSFSSIQKPLMVECVRVKTSPTAFVYTHTTTQARINRRKVFVEPMLAVQRVNSVKFLHQYSDQYQALHSIALVITGKCIPPKIQKIPTNIIQKIIINIIKNEYSWIHYQLSCLIQEQVNQWMYIMIYMIIMIALVQIGVNELF</sequence>
<evidence type="ECO:0000313" key="2">
    <source>
        <dbReference type="EMBL" id="CAL6027450.1"/>
    </source>
</evidence>
<evidence type="ECO:0000313" key="3">
    <source>
        <dbReference type="Proteomes" id="UP001642409"/>
    </source>
</evidence>
<evidence type="ECO:0000256" key="1">
    <source>
        <dbReference type="SAM" id="Phobius"/>
    </source>
</evidence>
<keyword evidence="3" id="KW-1185">Reference proteome</keyword>
<keyword evidence="1" id="KW-0812">Transmembrane</keyword>
<comment type="caution">
    <text evidence="2">The sequence shown here is derived from an EMBL/GenBank/DDBJ whole genome shotgun (WGS) entry which is preliminary data.</text>
</comment>
<keyword evidence="1" id="KW-1133">Transmembrane helix</keyword>
<proteinExistence type="predicted"/>
<gene>
    <name evidence="2" type="ORF">HINF_LOCUS31327</name>
</gene>
<feature type="transmembrane region" description="Helical" evidence="1">
    <location>
        <begin position="144"/>
        <end position="162"/>
    </location>
</feature>
<keyword evidence="1" id="KW-0472">Membrane</keyword>
<dbReference type="Proteomes" id="UP001642409">
    <property type="component" value="Unassembled WGS sequence"/>
</dbReference>
<reference evidence="2 3" key="1">
    <citation type="submission" date="2024-07" db="EMBL/GenBank/DDBJ databases">
        <authorList>
            <person name="Akdeniz Z."/>
        </authorList>
    </citation>
    <scope>NUCLEOTIDE SEQUENCE [LARGE SCALE GENOMIC DNA]</scope>
</reference>